<comment type="caution">
    <text evidence="1">The sequence shown here is derived from an EMBL/GenBank/DDBJ whole genome shotgun (WGS) entry which is preliminary data.</text>
</comment>
<dbReference type="Proteomes" id="UP001164250">
    <property type="component" value="Chromosome 3"/>
</dbReference>
<keyword evidence="2" id="KW-1185">Reference proteome</keyword>
<accession>A0ACC1BV79</accession>
<dbReference type="EMBL" id="CM047899">
    <property type="protein sequence ID" value="KAJ0102868.1"/>
    <property type="molecule type" value="Genomic_DNA"/>
</dbReference>
<name>A0ACC1BV79_9ROSI</name>
<evidence type="ECO:0000313" key="1">
    <source>
        <dbReference type="EMBL" id="KAJ0102868.1"/>
    </source>
</evidence>
<sequence length="301" mass="33674">MNSVLQEELDVIPVQSQDSTDMQEGVVVGREDGELASQVSQVGGFSDGSLSLEGFSSASSSNSIGDGERRDNEEMEKLVHRTINATIALAAGTFAITKLLTIDQDYWHGWTIYEILRYAPQHNWTAYEEALKENPVLAKMVISGVVYSIGDWIAQCYEGKPLLEFDRGRMFKIRALSGSVYMVPFLITTTSSARSFFLSKTVLGFLRLESPLSIFNELKATFWPMLTAGWKLWPFAHLVTYGLVPVEQRLLWVDCVELIWVTILSTPFFLYSYSNEKSEARIAEAPTEPTSSSQSLTPPKE</sequence>
<protein>
    <submittedName>
        <fullName evidence="1">Uncharacterized protein</fullName>
    </submittedName>
</protein>
<gene>
    <name evidence="1" type="ORF">Patl1_04589</name>
</gene>
<proteinExistence type="predicted"/>
<reference evidence="2" key="1">
    <citation type="journal article" date="2023" name="G3 (Bethesda)">
        <title>Genome assembly and association tests identify interacting loci associated with vigor, precocity, and sex in interspecific pistachio rootstocks.</title>
        <authorList>
            <person name="Palmer W."/>
            <person name="Jacygrad E."/>
            <person name="Sagayaradj S."/>
            <person name="Cavanaugh K."/>
            <person name="Han R."/>
            <person name="Bertier L."/>
            <person name="Beede B."/>
            <person name="Kafkas S."/>
            <person name="Golino D."/>
            <person name="Preece J."/>
            <person name="Michelmore R."/>
        </authorList>
    </citation>
    <scope>NUCLEOTIDE SEQUENCE [LARGE SCALE GENOMIC DNA]</scope>
</reference>
<organism evidence="1 2">
    <name type="scientific">Pistacia atlantica</name>
    <dbReference type="NCBI Taxonomy" id="434234"/>
    <lineage>
        <taxon>Eukaryota</taxon>
        <taxon>Viridiplantae</taxon>
        <taxon>Streptophyta</taxon>
        <taxon>Embryophyta</taxon>
        <taxon>Tracheophyta</taxon>
        <taxon>Spermatophyta</taxon>
        <taxon>Magnoliopsida</taxon>
        <taxon>eudicotyledons</taxon>
        <taxon>Gunneridae</taxon>
        <taxon>Pentapetalae</taxon>
        <taxon>rosids</taxon>
        <taxon>malvids</taxon>
        <taxon>Sapindales</taxon>
        <taxon>Anacardiaceae</taxon>
        <taxon>Pistacia</taxon>
    </lineage>
</organism>
<evidence type="ECO:0000313" key="2">
    <source>
        <dbReference type="Proteomes" id="UP001164250"/>
    </source>
</evidence>